<gene>
    <name evidence="4" type="ORF">SAMN05216561_107122</name>
</gene>
<evidence type="ECO:0000259" key="3">
    <source>
        <dbReference type="Pfam" id="PF08044"/>
    </source>
</evidence>
<sequence>MDRVDDGDRNAAKKAVEAALAEGRIVQADRDRRVDQLKYAQTTTELQMITQDLAHRATAPAWTTYEPPQTDPSEEASPAPQVNYGPPQDQMVAAQVTQMYGTKPPGGSRALILVPIIFFLVIAIGAGAVILSVVGNIENGSDETFGGFDPFDGFEDAPGPGDAPPPDLFTPGGFRDLLDSLREETGRTAVFESVLYSEYAVTTAPAEAEGKRSISYYFDGDLTESTKSTSTYERFDLSTIDPTVLGRLTRKTRMLVDDPTSYYVIVRKPQDDSTTWLSAYASNDFGESGYLRAEKDGTVIDRSVS</sequence>
<name>A0A1I3HCR8_9ACTN</name>
<dbReference type="RefSeq" id="WP_091112904.1">
    <property type="nucleotide sequence ID" value="NZ_BKAF01000008.1"/>
</dbReference>
<dbReference type="Pfam" id="PF08044">
    <property type="entry name" value="DUF1707"/>
    <property type="match status" value="1"/>
</dbReference>
<keyword evidence="2" id="KW-0812">Transmembrane</keyword>
<keyword evidence="2" id="KW-1133">Transmembrane helix</keyword>
<feature type="domain" description="DUF1707" evidence="3">
    <location>
        <begin position="3"/>
        <end position="53"/>
    </location>
</feature>
<dbReference type="AlphaFoldDB" id="A0A1I3HCR8"/>
<evidence type="ECO:0000256" key="2">
    <source>
        <dbReference type="SAM" id="Phobius"/>
    </source>
</evidence>
<accession>A0A1I3HCR8</accession>
<feature type="transmembrane region" description="Helical" evidence="2">
    <location>
        <begin position="110"/>
        <end position="134"/>
    </location>
</feature>
<dbReference type="OrthoDB" id="3790788at2"/>
<dbReference type="STRING" id="1005945.SAMN05216561_107122"/>
<protein>
    <recommendedName>
        <fullName evidence="3">DUF1707 domain-containing protein</fullName>
    </recommendedName>
</protein>
<feature type="region of interest" description="Disordered" evidence="1">
    <location>
        <begin position="63"/>
        <end position="85"/>
    </location>
</feature>
<keyword evidence="2" id="KW-0472">Membrane</keyword>
<evidence type="ECO:0000256" key="1">
    <source>
        <dbReference type="SAM" id="MobiDB-lite"/>
    </source>
</evidence>
<evidence type="ECO:0000313" key="5">
    <source>
        <dbReference type="Proteomes" id="UP000198649"/>
    </source>
</evidence>
<proteinExistence type="predicted"/>
<dbReference type="Proteomes" id="UP000198649">
    <property type="component" value="Unassembled WGS sequence"/>
</dbReference>
<dbReference type="InterPro" id="IPR012551">
    <property type="entry name" value="DUF1707_SHOCT-like"/>
</dbReference>
<keyword evidence="5" id="KW-1185">Reference proteome</keyword>
<organism evidence="4 5">
    <name type="scientific">Nocardioides psychrotolerans</name>
    <dbReference type="NCBI Taxonomy" id="1005945"/>
    <lineage>
        <taxon>Bacteria</taxon>
        <taxon>Bacillati</taxon>
        <taxon>Actinomycetota</taxon>
        <taxon>Actinomycetes</taxon>
        <taxon>Propionibacteriales</taxon>
        <taxon>Nocardioidaceae</taxon>
        <taxon>Nocardioides</taxon>
    </lineage>
</organism>
<evidence type="ECO:0000313" key="4">
    <source>
        <dbReference type="EMBL" id="SFI33350.1"/>
    </source>
</evidence>
<reference evidence="4 5" key="1">
    <citation type="submission" date="2016-10" db="EMBL/GenBank/DDBJ databases">
        <authorList>
            <person name="de Groot N.N."/>
        </authorList>
    </citation>
    <scope>NUCLEOTIDE SEQUENCE [LARGE SCALE GENOMIC DNA]</scope>
    <source>
        <strain evidence="4 5">CGMCC 1.11156</strain>
    </source>
</reference>
<dbReference type="EMBL" id="FOQG01000007">
    <property type="protein sequence ID" value="SFI33350.1"/>
    <property type="molecule type" value="Genomic_DNA"/>
</dbReference>